<dbReference type="Proteomes" id="UP000102282">
    <property type="component" value="Genome"/>
</dbReference>
<dbReference type="EMBL" id="AY666015">
    <property type="protein sequence ID" value="AAV91078.1"/>
    <property type="molecule type" value="Genomic_DNA"/>
</dbReference>
<organism evidence="1 2">
    <name type="scientific">Grouper iridovirus</name>
    <dbReference type="NCBI Taxonomy" id="127569"/>
    <lineage>
        <taxon>Viruses</taxon>
        <taxon>Varidnaviria</taxon>
        <taxon>Bamfordvirae</taxon>
        <taxon>Nucleocytoviricota</taxon>
        <taxon>Megaviricetes</taxon>
        <taxon>Pimascovirales</taxon>
        <taxon>Pimascovirales incertae sedis</taxon>
        <taxon>Iridoviridae</taxon>
        <taxon>Alphairidovirinae</taxon>
        <taxon>Ranavirus</taxon>
        <taxon>Ranavirus epinephelus1</taxon>
        <taxon>Singapore grouper iridovirus</taxon>
    </lineage>
</organism>
<protein>
    <submittedName>
        <fullName evidence="1">Uncharacterized protein</fullName>
    </submittedName>
</protein>
<gene>
    <name evidence="1" type="ORF">GIV51</name>
</gene>
<sequence>MNEWIVSRMAEYPHGGILKLKPSSDLIQLIRERIFPKERNAVLVLTSEDRRDYWFSLGYDNVHVLSVANRWERDQVPSYEMIWMDDPAASLESSRMEKFLKFYENRVWVCIPHLSRFAKMALTRLNVYVPCVTLAPGITDVVTYPANYTEMFLHAVYTEVCRVAKSKDYRAYDASHQSPDEGQLWPDVIYSKVMLSLDADEQIFKKILKTTEPRELRSPIVFGRSYTFTTVLADRFLSYDLNHNKYLTDFTGSNLVKSLAEKVAAERERSVVLVERATQAKYLKEHLPPGTQIMLYRQLKEGEVPPVVFLPMPDLNNNDTSRAARKTLEDLKTVKVVAFKPINPTFQEMLENCCYGINSYDTKYEKWEYFAYH</sequence>
<evidence type="ECO:0000313" key="2">
    <source>
        <dbReference type="Proteomes" id="UP000102282"/>
    </source>
</evidence>
<name>Q5GAG5_9VIRU</name>
<evidence type="ECO:0000313" key="1">
    <source>
        <dbReference type="EMBL" id="AAV91078.1"/>
    </source>
</evidence>
<reference evidence="1 2" key="1">
    <citation type="journal article" date="2005" name="J. Virol.">
        <title>Complete genome sequence of the grouper iridovirus and comparison of genomic organization with those of other iridoviruses.</title>
        <authorList>
            <person name="Tsai C.T."/>
            <person name="Ting J.W."/>
            <person name="Wu M.H."/>
            <person name="Wu M.F."/>
            <person name="Guo I.C."/>
            <person name="Chang C.Y."/>
        </authorList>
    </citation>
    <scope>NUCLEOTIDE SEQUENCE [LARGE SCALE GENOMIC DNA]</scope>
</reference>
<proteinExistence type="predicted"/>
<accession>Q5GAG5</accession>